<evidence type="ECO:0000313" key="2">
    <source>
        <dbReference type="EMBL" id="KYH26953.1"/>
    </source>
</evidence>
<feature type="transmembrane region" description="Helical" evidence="1">
    <location>
        <begin position="6"/>
        <end position="27"/>
    </location>
</feature>
<accession>A0A151AH59</accession>
<keyword evidence="1" id="KW-0812">Transmembrane</keyword>
<protein>
    <submittedName>
        <fullName evidence="2">Uncharacterized protein</fullName>
    </submittedName>
</protein>
<reference evidence="2 3" key="1">
    <citation type="submission" date="2016-02" db="EMBL/GenBank/DDBJ databases">
        <title>Genome sequence of Halalkalicoccus paucihalophilus DSM 24557.</title>
        <authorList>
            <person name="Poehlein A."/>
            <person name="Daniel R."/>
        </authorList>
    </citation>
    <scope>NUCLEOTIDE SEQUENCE [LARGE SCALE GENOMIC DNA]</scope>
    <source>
        <strain evidence="2 3">DSM 24557</strain>
    </source>
</reference>
<dbReference type="EMBL" id="LTAZ01000003">
    <property type="protein sequence ID" value="KYH26953.1"/>
    <property type="molecule type" value="Genomic_DNA"/>
</dbReference>
<keyword evidence="1" id="KW-1133">Transmembrane helix</keyword>
<keyword evidence="3" id="KW-1185">Reference proteome</keyword>
<name>A0A151AH59_9EURY</name>
<comment type="caution">
    <text evidence="2">The sequence shown here is derived from an EMBL/GenBank/DDBJ whole genome shotgun (WGS) entry which is preliminary data.</text>
</comment>
<gene>
    <name evidence="2" type="ORF">HAPAU_08410</name>
</gene>
<evidence type="ECO:0000256" key="1">
    <source>
        <dbReference type="SAM" id="Phobius"/>
    </source>
</evidence>
<keyword evidence="1" id="KW-0472">Membrane</keyword>
<dbReference type="PATRIC" id="fig|1008153.3.peg.843"/>
<dbReference type="Proteomes" id="UP000075321">
    <property type="component" value="Unassembled WGS sequence"/>
</dbReference>
<dbReference type="Pfam" id="PF25258">
    <property type="entry name" value="DUF7859"/>
    <property type="match status" value="1"/>
</dbReference>
<proteinExistence type="predicted"/>
<organism evidence="2 3">
    <name type="scientific">Halalkalicoccus paucihalophilus</name>
    <dbReference type="NCBI Taxonomy" id="1008153"/>
    <lineage>
        <taxon>Archaea</taxon>
        <taxon>Methanobacteriati</taxon>
        <taxon>Methanobacteriota</taxon>
        <taxon>Stenosarchaea group</taxon>
        <taxon>Halobacteria</taxon>
        <taxon>Halobacteriales</taxon>
        <taxon>Halococcaceae</taxon>
        <taxon>Halalkalicoccus</taxon>
    </lineage>
</organism>
<sequence>MLLQIDPVYLVFVGILVFFVAGSYLFVRKVLTGFRDGIESGRR</sequence>
<evidence type="ECO:0000313" key="3">
    <source>
        <dbReference type="Proteomes" id="UP000075321"/>
    </source>
</evidence>
<dbReference type="InterPro" id="IPR057181">
    <property type="entry name" value="DUF7859"/>
</dbReference>
<dbReference type="AlphaFoldDB" id="A0A151AH59"/>
<dbReference type="RefSeq" id="WP_281177861.1">
    <property type="nucleotide sequence ID" value="NZ_LTAZ01000003.1"/>
</dbReference>